<proteinExistence type="predicted"/>
<keyword evidence="2" id="KW-1185">Reference proteome</keyword>
<protein>
    <submittedName>
        <fullName evidence="1">Uncharacterized protein</fullName>
    </submittedName>
</protein>
<evidence type="ECO:0000313" key="2">
    <source>
        <dbReference type="Proteomes" id="UP000625976"/>
    </source>
</evidence>
<sequence>MRLKIVQQFPDFEERIDFLFQNDENFRDLCSDYDLCTSMILQRKIAEHKNKAEINEYETLQLILKEDIIKVLQSQT</sequence>
<comment type="caution">
    <text evidence="1">The sequence shown here is derived from an EMBL/GenBank/DDBJ whole genome shotgun (WGS) entry which is preliminary data.</text>
</comment>
<evidence type="ECO:0000313" key="1">
    <source>
        <dbReference type="EMBL" id="GGG47335.1"/>
    </source>
</evidence>
<accession>A0A917GIR3</accession>
<dbReference type="EMBL" id="BMFQ01000002">
    <property type="protein sequence ID" value="GGG47335.1"/>
    <property type="molecule type" value="Genomic_DNA"/>
</dbReference>
<name>A0A917GIR3_9FLAO</name>
<dbReference type="AlphaFoldDB" id="A0A917GIR3"/>
<reference evidence="1" key="2">
    <citation type="submission" date="2020-09" db="EMBL/GenBank/DDBJ databases">
        <authorList>
            <person name="Sun Q."/>
            <person name="Zhou Y."/>
        </authorList>
    </citation>
    <scope>NUCLEOTIDE SEQUENCE</scope>
    <source>
        <strain evidence="1">CGMCC 1.12751</strain>
    </source>
</reference>
<reference evidence="1" key="1">
    <citation type="journal article" date="2014" name="Int. J. Syst. Evol. Microbiol.">
        <title>Complete genome sequence of Corynebacterium casei LMG S-19264T (=DSM 44701T), isolated from a smear-ripened cheese.</title>
        <authorList>
            <consortium name="US DOE Joint Genome Institute (JGI-PGF)"/>
            <person name="Walter F."/>
            <person name="Albersmeier A."/>
            <person name="Kalinowski J."/>
            <person name="Ruckert C."/>
        </authorList>
    </citation>
    <scope>NUCLEOTIDE SEQUENCE</scope>
    <source>
        <strain evidence="1">CGMCC 1.12751</strain>
    </source>
</reference>
<organism evidence="1 2">
    <name type="scientific">Bizionia arctica</name>
    <dbReference type="NCBI Taxonomy" id="1495645"/>
    <lineage>
        <taxon>Bacteria</taxon>
        <taxon>Pseudomonadati</taxon>
        <taxon>Bacteroidota</taxon>
        <taxon>Flavobacteriia</taxon>
        <taxon>Flavobacteriales</taxon>
        <taxon>Flavobacteriaceae</taxon>
        <taxon>Bizionia</taxon>
    </lineage>
</organism>
<gene>
    <name evidence="1" type="ORF">GCM10010976_18430</name>
</gene>
<dbReference type="Proteomes" id="UP000625976">
    <property type="component" value="Unassembled WGS sequence"/>
</dbReference>